<proteinExistence type="predicted"/>
<keyword evidence="1" id="KW-1133">Transmembrane helix</keyword>
<dbReference type="Proteomes" id="UP000450917">
    <property type="component" value="Unassembled WGS sequence"/>
</dbReference>
<keyword evidence="1" id="KW-0812">Transmembrane</keyword>
<evidence type="ECO:0000256" key="1">
    <source>
        <dbReference type="SAM" id="Phobius"/>
    </source>
</evidence>
<keyword evidence="3" id="KW-1185">Reference proteome</keyword>
<feature type="transmembrane region" description="Helical" evidence="1">
    <location>
        <begin position="66"/>
        <end position="87"/>
    </location>
</feature>
<dbReference type="EMBL" id="WNZX01000006">
    <property type="protein sequence ID" value="MUG70936.1"/>
    <property type="molecule type" value="Genomic_DNA"/>
</dbReference>
<comment type="caution">
    <text evidence="2">The sequence shown here is derived from an EMBL/GenBank/DDBJ whole genome shotgun (WGS) entry which is preliminary data.</text>
</comment>
<feature type="transmembrane region" description="Helical" evidence="1">
    <location>
        <begin position="43"/>
        <end position="59"/>
    </location>
</feature>
<gene>
    <name evidence="2" type="ORF">GNP93_09610</name>
</gene>
<protein>
    <recommendedName>
        <fullName evidence="4">DUF2178 domain-containing protein</fullName>
    </recommendedName>
</protein>
<organism evidence="2 3">
    <name type="scientific">Paenibacillus validus</name>
    <dbReference type="NCBI Taxonomy" id="44253"/>
    <lineage>
        <taxon>Bacteria</taxon>
        <taxon>Bacillati</taxon>
        <taxon>Bacillota</taxon>
        <taxon>Bacilli</taxon>
        <taxon>Bacillales</taxon>
        <taxon>Paenibacillaceae</taxon>
        <taxon>Paenibacillus</taxon>
    </lineage>
</organism>
<evidence type="ECO:0008006" key="4">
    <source>
        <dbReference type="Google" id="ProtNLM"/>
    </source>
</evidence>
<name>A0A7X2ZB74_9BACL</name>
<evidence type="ECO:0000313" key="2">
    <source>
        <dbReference type="EMBL" id="MUG70936.1"/>
    </source>
</evidence>
<reference evidence="2 3" key="1">
    <citation type="submission" date="2019-11" db="EMBL/GenBank/DDBJ databases">
        <title>Draft genome sequences of five Paenibacillus species of dairy origin.</title>
        <authorList>
            <person name="Olajide A.M."/>
            <person name="Chen S."/>
            <person name="Lapointe G."/>
        </authorList>
    </citation>
    <scope>NUCLEOTIDE SEQUENCE [LARGE SCALE GENOMIC DNA]</scope>
    <source>
        <strain evidence="2 3">2CS3</strain>
    </source>
</reference>
<keyword evidence="1" id="KW-0472">Membrane</keyword>
<accession>A0A7X2ZB74</accession>
<sequence>MFIGAAGGALGLWFGRKQAARHRGLDERYYAISYKSQATAWKITLGSIYLLFILLLFGVSLSIEAVLAMLLIIHMAGWALSTFYYNFKI</sequence>
<evidence type="ECO:0000313" key="3">
    <source>
        <dbReference type="Proteomes" id="UP000450917"/>
    </source>
</evidence>
<dbReference type="AlphaFoldDB" id="A0A7X2ZB74"/>